<evidence type="ECO:0000256" key="10">
    <source>
        <dbReference type="ARBA" id="ARBA00022833"/>
    </source>
</evidence>
<proteinExistence type="inferred from homology"/>
<comment type="pathway">
    <text evidence="3">Protein modification; protein ubiquitination.</text>
</comment>
<evidence type="ECO:0000256" key="11">
    <source>
        <dbReference type="ARBA" id="ARBA00022989"/>
    </source>
</evidence>
<dbReference type="GO" id="GO:0061630">
    <property type="term" value="F:ubiquitin protein ligase activity"/>
    <property type="evidence" value="ECO:0007669"/>
    <property type="project" value="UniProtKB-EC"/>
</dbReference>
<organism evidence="15 16">
    <name type="scientific">Acacia crassicarpa</name>
    <name type="common">northern wattle</name>
    <dbReference type="NCBI Taxonomy" id="499986"/>
    <lineage>
        <taxon>Eukaryota</taxon>
        <taxon>Viridiplantae</taxon>
        <taxon>Streptophyta</taxon>
        <taxon>Embryophyta</taxon>
        <taxon>Tracheophyta</taxon>
        <taxon>Spermatophyta</taxon>
        <taxon>Magnoliopsida</taxon>
        <taxon>eudicotyledons</taxon>
        <taxon>Gunneridae</taxon>
        <taxon>Pentapetalae</taxon>
        <taxon>rosids</taxon>
        <taxon>fabids</taxon>
        <taxon>Fabales</taxon>
        <taxon>Fabaceae</taxon>
        <taxon>Caesalpinioideae</taxon>
        <taxon>mimosoid clade</taxon>
        <taxon>Acacieae</taxon>
        <taxon>Acacia</taxon>
    </lineage>
</organism>
<evidence type="ECO:0000313" key="16">
    <source>
        <dbReference type="Proteomes" id="UP001293593"/>
    </source>
</evidence>
<evidence type="ECO:0000256" key="3">
    <source>
        <dbReference type="ARBA" id="ARBA00004906"/>
    </source>
</evidence>
<evidence type="ECO:0000256" key="13">
    <source>
        <dbReference type="ARBA" id="ARBA00024209"/>
    </source>
</evidence>
<protein>
    <recommendedName>
        <fullName evidence="4">RING-type E3 ubiquitin transferase</fullName>
        <ecNumber evidence="4">2.3.2.27</ecNumber>
    </recommendedName>
</protein>
<comment type="subcellular location">
    <subcellularLocation>
        <location evidence="2">Membrane</location>
        <topology evidence="2">Single-pass membrane protein</topology>
    </subcellularLocation>
</comment>
<dbReference type="PANTHER" id="PTHR46913">
    <property type="entry name" value="RING-H2 FINGER PROTEIN ATL16"/>
    <property type="match status" value="1"/>
</dbReference>
<evidence type="ECO:0000259" key="14">
    <source>
        <dbReference type="Pfam" id="PF13639"/>
    </source>
</evidence>
<evidence type="ECO:0000256" key="9">
    <source>
        <dbReference type="ARBA" id="ARBA00022786"/>
    </source>
</evidence>
<sequence>MIQSIPSTRTNFDDKFQSWTPSLESHSKTFQYRAAEAVQGTDQTECIICLAPFEEQDSVRKLRRSRHIFHTISIDTWSASHSGCPLCRTQIDYVPPSPNVIEEVSISRKSVASEENDPSRTVLFLVGS</sequence>
<accession>A0AAE1MGY3</accession>
<keyword evidence="10" id="KW-0862">Zinc</keyword>
<comment type="catalytic activity">
    <reaction evidence="1">
        <text>S-ubiquitinyl-[E2 ubiquitin-conjugating enzyme]-L-cysteine + [acceptor protein]-L-lysine = [E2 ubiquitin-conjugating enzyme]-L-cysteine + N(6)-ubiquitinyl-[acceptor protein]-L-lysine.</text>
        <dbReference type="EC" id="2.3.2.27"/>
    </reaction>
</comment>
<dbReference type="AlphaFoldDB" id="A0AAE1MGY3"/>
<dbReference type="GO" id="GO:0008270">
    <property type="term" value="F:zinc ion binding"/>
    <property type="evidence" value="ECO:0007669"/>
    <property type="project" value="UniProtKB-KW"/>
</dbReference>
<keyword evidence="8" id="KW-0863">Zinc-finger</keyword>
<dbReference type="SUPFAM" id="SSF57850">
    <property type="entry name" value="RING/U-box"/>
    <property type="match status" value="1"/>
</dbReference>
<keyword evidence="9" id="KW-0833">Ubl conjugation pathway</keyword>
<dbReference type="GO" id="GO:0016020">
    <property type="term" value="C:membrane"/>
    <property type="evidence" value="ECO:0007669"/>
    <property type="project" value="UniProtKB-SubCell"/>
</dbReference>
<evidence type="ECO:0000256" key="4">
    <source>
        <dbReference type="ARBA" id="ARBA00012483"/>
    </source>
</evidence>
<reference evidence="15" key="1">
    <citation type="submission" date="2023-10" db="EMBL/GenBank/DDBJ databases">
        <title>Chromosome-level genome of the transformable northern wattle, Acacia crassicarpa.</title>
        <authorList>
            <person name="Massaro I."/>
            <person name="Sinha N.R."/>
            <person name="Poethig S."/>
            <person name="Leichty A.R."/>
        </authorList>
    </citation>
    <scope>NUCLEOTIDE SEQUENCE</scope>
    <source>
        <strain evidence="15">Acra3RX</strain>
        <tissue evidence="15">Leaf</tissue>
    </source>
</reference>
<feature type="domain" description="RING-type" evidence="14">
    <location>
        <begin position="45"/>
        <end position="88"/>
    </location>
</feature>
<dbReference type="Gene3D" id="3.30.40.10">
    <property type="entry name" value="Zinc/RING finger domain, C3HC4 (zinc finger)"/>
    <property type="match status" value="1"/>
</dbReference>
<evidence type="ECO:0000256" key="7">
    <source>
        <dbReference type="ARBA" id="ARBA00022723"/>
    </source>
</evidence>
<dbReference type="EMBL" id="JAWXYG010000007">
    <property type="protein sequence ID" value="KAK4267232.1"/>
    <property type="molecule type" value="Genomic_DNA"/>
</dbReference>
<dbReference type="Proteomes" id="UP001293593">
    <property type="component" value="Unassembled WGS sequence"/>
</dbReference>
<keyword evidence="12" id="KW-0472">Membrane</keyword>
<dbReference type="InterPro" id="IPR001841">
    <property type="entry name" value="Znf_RING"/>
</dbReference>
<dbReference type="InterPro" id="IPR044600">
    <property type="entry name" value="ATL1/ATL16-like"/>
</dbReference>
<comment type="caution">
    <text evidence="15">The sequence shown here is derived from an EMBL/GenBank/DDBJ whole genome shotgun (WGS) entry which is preliminary data.</text>
</comment>
<keyword evidence="11" id="KW-1133">Transmembrane helix</keyword>
<keyword evidence="7" id="KW-0479">Metal-binding</keyword>
<dbReference type="Pfam" id="PF13639">
    <property type="entry name" value="zf-RING_2"/>
    <property type="match status" value="1"/>
</dbReference>
<evidence type="ECO:0000256" key="6">
    <source>
        <dbReference type="ARBA" id="ARBA00022692"/>
    </source>
</evidence>
<keyword evidence="5" id="KW-0808">Transferase</keyword>
<keyword evidence="16" id="KW-1185">Reference proteome</keyword>
<gene>
    <name evidence="15" type="ORF">QN277_024038</name>
</gene>
<evidence type="ECO:0000256" key="5">
    <source>
        <dbReference type="ARBA" id="ARBA00022679"/>
    </source>
</evidence>
<name>A0AAE1MGY3_9FABA</name>
<comment type="similarity">
    <text evidence="13">Belongs to the RING-type zinc finger family. ATL subfamily.</text>
</comment>
<keyword evidence="6" id="KW-0812">Transmembrane</keyword>
<evidence type="ECO:0000256" key="2">
    <source>
        <dbReference type="ARBA" id="ARBA00004167"/>
    </source>
</evidence>
<dbReference type="PANTHER" id="PTHR46913:SF1">
    <property type="entry name" value="RING-H2 FINGER PROTEIN ATL16"/>
    <property type="match status" value="1"/>
</dbReference>
<evidence type="ECO:0000256" key="1">
    <source>
        <dbReference type="ARBA" id="ARBA00000900"/>
    </source>
</evidence>
<dbReference type="EC" id="2.3.2.27" evidence="4"/>
<dbReference type="InterPro" id="IPR013083">
    <property type="entry name" value="Znf_RING/FYVE/PHD"/>
</dbReference>
<dbReference type="GO" id="GO:0016567">
    <property type="term" value="P:protein ubiquitination"/>
    <property type="evidence" value="ECO:0007669"/>
    <property type="project" value="InterPro"/>
</dbReference>
<evidence type="ECO:0000313" key="15">
    <source>
        <dbReference type="EMBL" id="KAK4267232.1"/>
    </source>
</evidence>
<evidence type="ECO:0000256" key="8">
    <source>
        <dbReference type="ARBA" id="ARBA00022771"/>
    </source>
</evidence>
<evidence type="ECO:0000256" key="12">
    <source>
        <dbReference type="ARBA" id="ARBA00023136"/>
    </source>
</evidence>